<name>A0A401ZY39_9CHLR</name>
<feature type="transmembrane region" description="Helical" evidence="5">
    <location>
        <begin position="146"/>
        <end position="165"/>
    </location>
</feature>
<keyword evidence="8" id="KW-1185">Reference proteome</keyword>
<dbReference type="InterPro" id="IPR011701">
    <property type="entry name" value="MFS"/>
</dbReference>
<keyword evidence="2 5" id="KW-0812">Transmembrane</keyword>
<feature type="transmembrane region" description="Helical" evidence="5">
    <location>
        <begin position="376"/>
        <end position="397"/>
    </location>
</feature>
<reference evidence="8" key="1">
    <citation type="submission" date="2018-12" db="EMBL/GenBank/DDBJ databases">
        <title>Tengunoibacter tsumagoiensis gen. nov., sp. nov., Dictyobacter kobayashii sp. nov., D. alpinus sp. nov., and D. joshuensis sp. nov. and description of Dictyobacteraceae fam. nov. within the order Ktedonobacterales isolated from Tengu-no-mugimeshi.</title>
        <authorList>
            <person name="Wang C.M."/>
            <person name="Zheng Y."/>
            <person name="Sakai Y."/>
            <person name="Toyoda A."/>
            <person name="Minakuchi Y."/>
            <person name="Abe K."/>
            <person name="Yokota A."/>
            <person name="Yabe S."/>
        </authorList>
    </citation>
    <scope>NUCLEOTIDE SEQUENCE [LARGE SCALE GENOMIC DNA]</scope>
    <source>
        <strain evidence="8">Uno3</strain>
    </source>
</reference>
<dbReference type="PROSITE" id="PS50850">
    <property type="entry name" value="MFS"/>
    <property type="match status" value="1"/>
</dbReference>
<dbReference type="PANTHER" id="PTHR42910:SF1">
    <property type="entry name" value="MAJOR FACILITATOR SUPERFAMILY (MFS) PROFILE DOMAIN-CONTAINING PROTEIN"/>
    <property type="match status" value="1"/>
</dbReference>
<feature type="transmembrane region" description="Helical" evidence="5">
    <location>
        <begin position="177"/>
        <end position="196"/>
    </location>
</feature>
<accession>A0A401ZY39</accession>
<dbReference type="SUPFAM" id="SSF103473">
    <property type="entry name" value="MFS general substrate transporter"/>
    <property type="match status" value="1"/>
</dbReference>
<feature type="transmembrane region" description="Helical" evidence="5">
    <location>
        <begin position="290"/>
        <end position="307"/>
    </location>
</feature>
<feature type="transmembrane region" description="Helical" evidence="5">
    <location>
        <begin position="230"/>
        <end position="250"/>
    </location>
</feature>
<dbReference type="RefSeq" id="WP_218028888.1">
    <property type="nucleotide sequence ID" value="NZ_BIFR01000001.1"/>
</dbReference>
<dbReference type="AlphaFoldDB" id="A0A401ZY39"/>
<evidence type="ECO:0000256" key="3">
    <source>
        <dbReference type="ARBA" id="ARBA00022989"/>
    </source>
</evidence>
<dbReference type="CDD" id="cd17324">
    <property type="entry name" value="MFS_NepI_like"/>
    <property type="match status" value="1"/>
</dbReference>
<feature type="transmembrane region" description="Helical" evidence="5">
    <location>
        <begin position="262"/>
        <end position="283"/>
    </location>
</feature>
<dbReference type="GO" id="GO:0005886">
    <property type="term" value="C:plasma membrane"/>
    <property type="evidence" value="ECO:0007669"/>
    <property type="project" value="UniProtKB-SubCell"/>
</dbReference>
<evidence type="ECO:0000256" key="4">
    <source>
        <dbReference type="ARBA" id="ARBA00023136"/>
    </source>
</evidence>
<comment type="subcellular location">
    <subcellularLocation>
        <location evidence="1">Cell membrane</location>
        <topology evidence="1">Multi-pass membrane protein</topology>
    </subcellularLocation>
</comment>
<evidence type="ECO:0000256" key="5">
    <source>
        <dbReference type="SAM" id="Phobius"/>
    </source>
</evidence>
<proteinExistence type="predicted"/>
<sequence>MSQTQIAPVSMEVDAPRAMSNRLILTMAIACGLAVANLYYIQPLLADIGRSFSVSVGQIGFIATLSQLGYASGLLLIVPLGDNYNQRKLIVGMLVAVTVALAAVSFAPGVIFLAFACYALGLTTVVPQLIIPYAASLAPAPMRGRVVGTVMSGLLIGILLARTVSGFVGTYLGWRSMYWIAAIMMILLAVVLRFLLPDDRAPKGSTSYPRLLQSLWGLWRSQPVLRETGVFGALVFGSFSAFWVILSFVLETPPYHFGSEVAGLFGLVGVAGALAASVVGRFADRGEARHANGIAISITLFSFVLMWLTGQWLAGLIVGVLLLDLGTQANQVASQSRVYSLIPEARNRLNTVYMTLYFVGGSLGSLLGTWGWSLAGWNGVCGVACMMLLLALALYIFNSKRMSR</sequence>
<evidence type="ECO:0000259" key="6">
    <source>
        <dbReference type="PROSITE" id="PS50850"/>
    </source>
</evidence>
<feature type="transmembrane region" description="Helical" evidence="5">
    <location>
        <begin position="113"/>
        <end position="134"/>
    </location>
</feature>
<dbReference type="Proteomes" id="UP000287352">
    <property type="component" value="Unassembled WGS sequence"/>
</dbReference>
<gene>
    <name evidence="7" type="ORF">KTT_16200</name>
</gene>
<feature type="transmembrane region" description="Helical" evidence="5">
    <location>
        <begin position="313"/>
        <end position="330"/>
    </location>
</feature>
<feature type="transmembrane region" description="Helical" evidence="5">
    <location>
        <begin position="351"/>
        <end position="370"/>
    </location>
</feature>
<feature type="transmembrane region" description="Helical" evidence="5">
    <location>
        <begin position="21"/>
        <end position="40"/>
    </location>
</feature>
<dbReference type="PANTHER" id="PTHR42910">
    <property type="entry name" value="TRANSPORTER SCO4007-RELATED"/>
    <property type="match status" value="1"/>
</dbReference>
<dbReference type="InterPro" id="IPR020846">
    <property type="entry name" value="MFS_dom"/>
</dbReference>
<comment type="caution">
    <text evidence="7">The sequence shown here is derived from an EMBL/GenBank/DDBJ whole genome shotgun (WGS) entry which is preliminary data.</text>
</comment>
<evidence type="ECO:0000256" key="2">
    <source>
        <dbReference type="ARBA" id="ARBA00022692"/>
    </source>
</evidence>
<dbReference type="EMBL" id="BIFR01000001">
    <property type="protein sequence ID" value="GCE11761.1"/>
    <property type="molecule type" value="Genomic_DNA"/>
</dbReference>
<organism evidence="7 8">
    <name type="scientific">Tengunoibacter tsumagoiensis</name>
    <dbReference type="NCBI Taxonomy" id="2014871"/>
    <lineage>
        <taxon>Bacteria</taxon>
        <taxon>Bacillati</taxon>
        <taxon>Chloroflexota</taxon>
        <taxon>Ktedonobacteria</taxon>
        <taxon>Ktedonobacterales</taxon>
        <taxon>Dictyobacteraceae</taxon>
        <taxon>Tengunoibacter</taxon>
    </lineage>
</organism>
<dbReference type="Gene3D" id="1.20.1250.20">
    <property type="entry name" value="MFS general substrate transporter like domains"/>
    <property type="match status" value="1"/>
</dbReference>
<evidence type="ECO:0000313" key="7">
    <source>
        <dbReference type="EMBL" id="GCE11761.1"/>
    </source>
</evidence>
<evidence type="ECO:0000313" key="8">
    <source>
        <dbReference type="Proteomes" id="UP000287352"/>
    </source>
</evidence>
<dbReference type="Pfam" id="PF07690">
    <property type="entry name" value="MFS_1"/>
    <property type="match status" value="1"/>
</dbReference>
<protein>
    <submittedName>
        <fullName evidence="7">Permease</fullName>
    </submittedName>
</protein>
<dbReference type="InterPro" id="IPR036259">
    <property type="entry name" value="MFS_trans_sf"/>
</dbReference>
<feature type="domain" description="Major facilitator superfamily (MFS) profile" evidence="6">
    <location>
        <begin position="23"/>
        <end position="402"/>
    </location>
</feature>
<keyword evidence="3 5" id="KW-1133">Transmembrane helix</keyword>
<keyword evidence="4 5" id="KW-0472">Membrane</keyword>
<dbReference type="GO" id="GO:0022857">
    <property type="term" value="F:transmembrane transporter activity"/>
    <property type="evidence" value="ECO:0007669"/>
    <property type="project" value="InterPro"/>
</dbReference>
<feature type="transmembrane region" description="Helical" evidence="5">
    <location>
        <begin position="52"/>
        <end position="77"/>
    </location>
</feature>
<feature type="transmembrane region" description="Helical" evidence="5">
    <location>
        <begin position="89"/>
        <end position="107"/>
    </location>
</feature>
<evidence type="ECO:0000256" key="1">
    <source>
        <dbReference type="ARBA" id="ARBA00004651"/>
    </source>
</evidence>